<dbReference type="Pfam" id="PF00849">
    <property type="entry name" value="PseudoU_synth_2"/>
    <property type="match status" value="1"/>
</dbReference>
<dbReference type="GO" id="GO:0009507">
    <property type="term" value="C:chloroplast"/>
    <property type="evidence" value="ECO:0007669"/>
    <property type="project" value="TreeGrafter"/>
</dbReference>
<evidence type="ECO:0000256" key="3">
    <source>
        <dbReference type="ARBA" id="ARBA00022801"/>
    </source>
</evidence>
<dbReference type="InterPro" id="IPR020103">
    <property type="entry name" value="PsdUridine_synth_cat_dom_sf"/>
</dbReference>
<dbReference type="CDD" id="cd02869">
    <property type="entry name" value="PseudoU_synth_RluA_like"/>
    <property type="match status" value="1"/>
</dbReference>
<evidence type="ECO:0000259" key="6">
    <source>
        <dbReference type="Pfam" id="PF00849"/>
    </source>
</evidence>
<name>A0A812UHA5_9DINO</name>
<dbReference type="EC" id="3.1.1.29" evidence="1"/>
<feature type="domain" description="Pseudouridine synthase RsuA/RluA-like" evidence="6">
    <location>
        <begin position="586"/>
        <end position="722"/>
    </location>
</feature>
<dbReference type="SUPFAM" id="SSF102462">
    <property type="entry name" value="Peptidyl-tRNA hydrolase II"/>
    <property type="match status" value="1"/>
</dbReference>
<sequence length="906" mass="99507">MSIGKVAAQVGHAVHHSVTHSAWRDLKDWEEQGTMDPLLPQSDHLGDAVAAALRAALRVPQAPQAFCPQFAAQLKDLSSQSWWKQACRLLEQSGVTPHPVYFATAIAACARAAAWAQAMHVLHSMGRLRMSPNIVAHNSAINACARARMWQASLAFLAAITSQRLQPSTVTLNCFITACEKAAQWQHGLLLLSWANDVMLSLDTITFNSALSTCEKGSQWLPAMKLLQSMDTTKVEMDVISASAALCALERSSKWEDVLLHRQNSFSNQAPVVSLGIRALGQESHWQAARELLREEYKQSMQPDVKLLGCSVSLFAKAATWHLALDQLDVAACMDTKADHVAITAATSAHLSASQWQLPMLLLGTAMWRDAAGVSLVLSGLEKATCWQMASLVFHQSPAQRVRPSTVSCNAAIAAASSVAWQQSHLMMSQLQRHTVKSDAVTFASCTTVGPAEAAPGSPGLWNISMWILDQMKSRAVCANTVVIGTVMTSLEGQQRWQQALDIVRVVARARMILNGVQVGTLAACMHQAAGPRFAREFLENMRQVWLEAEVCTSNPELRRTSHQVIAEMPGIFAISKPYGSATEQVLRQLQGELRCRLSIASRLDYGTSGVLPIAVGSETSTATRWLQAQFAARVVHKHYMCLCAGDRQLTTNGRLKTGIRTVAKGLQAWVSEVSQEGSVAVTEYAVCARYEDPRNMENRFCLLSVQPLTGRTHQIRVHMASIGLPIVGDAQYGKRAFDTNCQRLFLHCYKLQIMGLDGRLVHLTAELPQELELTLAQLQLIEGTSAFAGRSVERLGNAREMCEAELQDLLQKARSKGLLAETIQDAGHTEVEPGTTTVLAIGPAPARRLDAVTGHLKPLPDRAQQMEKQHKKLLERADRLQKEVDEEKRKTKRLVKQLGTWNQRL</sequence>
<dbReference type="Pfam" id="PF01981">
    <property type="entry name" value="PTH2"/>
    <property type="match status" value="1"/>
</dbReference>
<dbReference type="PANTHER" id="PTHR47936">
    <property type="entry name" value="PPR_LONG DOMAIN-CONTAINING PROTEIN"/>
    <property type="match status" value="1"/>
</dbReference>
<feature type="coiled-coil region" evidence="5">
    <location>
        <begin position="864"/>
        <end position="898"/>
    </location>
</feature>
<evidence type="ECO:0000256" key="2">
    <source>
        <dbReference type="ARBA" id="ARBA00022737"/>
    </source>
</evidence>
<protein>
    <recommendedName>
        <fullName evidence="1">peptidyl-tRNA hydrolase</fullName>
        <ecNumber evidence="1">3.1.1.29</ecNumber>
    </recommendedName>
</protein>
<dbReference type="InterPro" id="IPR011990">
    <property type="entry name" value="TPR-like_helical_dom_sf"/>
</dbReference>
<evidence type="ECO:0000256" key="4">
    <source>
        <dbReference type="ARBA" id="ARBA00048707"/>
    </source>
</evidence>
<dbReference type="SUPFAM" id="SSF55120">
    <property type="entry name" value="Pseudouridine synthase"/>
    <property type="match status" value="1"/>
</dbReference>
<dbReference type="GO" id="GO:0031930">
    <property type="term" value="P:mitochondria-nucleus signaling pathway"/>
    <property type="evidence" value="ECO:0007669"/>
    <property type="project" value="TreeGrafter"/>
</dbReference>
<proteinExistence type="predicted"/>
<evidence type="ECO:0000256" key="1">
    <source>
        <dbReference type="ARBA" id="ARBA00013260"/>
    </source>
</evidence>
<dbReference type="EMBL" id="CAJNDS010002706">
    <property type="protein sequence ID" value="CAE7568977.1"/>
    <property type="molecule type" value="Genomic_DNA"/>
</dbReference>
<dbReference type="Gene3D" id="1.25.40.10">
    <property type="entry name" value="Tetratricopeptide repeat domain"/>
    <property type="match status" value="3"/>
</dbReference>
<dbReference type="InterPro" id="IPR002833">
    <property type="entry name" value="PTH2"/>
</dbReference>
<comment type="catalytic activity">
    <reaction evidence="4">
        <text>an N-acyl-L-alpha-aminoacyl-tRNA + H2O = an N-acyl-L-amino acid + a tRNA + H(+)</text>
        <dbReference type="Rhea" id="RHEA:54448"/>
        <dbReference type="Rhea" id="RHEA-COMP:10123"/>
        <dbReference type="Rhea" id="RHEA-COMP:13883"/>
        <dbReference type="ChEBI" id="CHEBI:15377"/>
        <dbReference type="ChEBI" id="CHEBI:15378"/>
        <dbReference type="ChEBI" id="CHEBI:59874"/>
        <dbReference type="ChEBI" id="CHEBI:78442"/>
        <dbReference type="ChEBI" id="CHEBI:138191"/>
        <dbReference type="EC" id="3.1.1.29"/>
    </reaction>
</comment>
<dbReference type="InterPro" id="IPR006145">
    <property type="entry name" value="PsdUridine_synth_RsuA/RluA"/>
</dbReference>
<reference evidence="7" key="1">
    <citation type="submission" date="2021-02" db="EMBL/GenBank/DDBJ databases">
        <authorList>
            <person name="Dougan E. K."/>
            <person name="Rhodes N."/>
            <person name="Thang M."/>
            <person name="Chan C."/>
        </authorList>
    </citation>
    <scope>NUCLEOTIDE SEQUENCE</scope>
</reference>
<dbReference type="AlphaFoldDB" id="A0A812UHA5"/>
<keyword evidence="2" id="KW-0677">Repeat</keyword>
<keyword evidence="5" id="KW-0175">Coiled coil</keyword>
<dbReference type="InterPro" id="IPR023476">
    <property type="entry name" value="Pep_tRNA_hydro_II_dom_sf"/>
</dbReference>
<comment type="caution">
    <text evidence="7">The sequence shown here is derived from an EMBL/GenBank/DDBJ whole genome shotgun (WGS) entry which is preliminary data.</text>
</comment>
<dbReference type="GO" id="GO:0001522">
    <property type="term" value="P:pseudouridine synthesis"/>
    <property type="evidence" value="ECO:0007669"/>
    <property type="project" value="InterPro"/>
</dbReference>
<dbReference type="Gene3D" id="3.40.1490.10">
    <property type="entry name" value="Bit1"/>
    <property type="match status" value="1"/>
</dbReference>
<gene>
    <name evidence="7" type="ORF">SNAT2548_LOCUS32336</name>
</gene>
<dbReference type="GO" id="GO:0004045">
    <property type="term" value="F:peptidyl-tRNA hydrolase activity"/>
    <property type="evidence" value="ECO:0007669"/>
    <property type="project" value="UniProtKB-EC"/>
</dbReference>
<dbReference type="GO" id="GO:0009982">
    <property type="term" value="F:pseudouridine synthase activity"/>
    <property type="evidence" value="ECO:0007669"/>
    <property type="project" value="InterPro"/>
</dbReference>
<keyword evidence="3" id="KW-0378">Hydrolase</keyword>
<dbReference type="GO" id="GO:0003723">
    <property type="term" value="F:RNA binding"/>
    <property type="evidence" value="ECO:0007669"/>
    <property type="project" value="InterPro"/>
</dbReference>
<dbReference type="PANTHER" id="PTHR47936:SF1">
    <property type="entry name" value="PENTATRICOPEPTIDE REPEAT-CONTAINING PROTEIN GUN1, CHLOROPLASTIC"/>
    <property type="match status" value="1"/>
</dbReference>
<dbReference type="Proteomes" id="UP000604046">
    <property type="component" value="Unassembled WGS sequence"/>
</dbReference>
<accession>A0A812UHA5</accession>
<evidence type="ECO:0000313" key="7">
    <source>
        <dbReference type="EMBL" id="CAE7568977.1"/>
    </source>
</evidence>
<evidence type="ECO:0000313" key="8">
    <source>
        <dbReference type="Proteomes" id="UP000604046"/>
    </source>
</evidence>
<keyword evidence="8" id="KW-1185">Reference proteome</keyword>
<organism evidence="7 8">
    <name type="scientific">Symbiodinium natans</name>
    <dbReference type="NCBI Taxonomy" id="878477"/>
    <lineage>
        <taxon>Eukaryota</taxon>
        <taxon>Sar</taxon>
        <taxon>Alveolata</taxon>
        <taxon>Dinophyceae</taxon>
        <taxon>Suessiales</taxon>
        <taxon>Symbiodiniaceae</taxon>
        <taxon>Symbiodinium</taxon>
    </lineage>
</organism>
<evidence type="ECO:0000256" key="5">
    <source>
        <dbReference type="SAM" id="Coils"/>
    </source>
</evidence>
<dbReference type="Gene3D" id="3.30.2350.10">
    <property type="entry name" value="Pseudouridine synthase"/>
    <property type="match status" value="1"/>
</dbReference>
<dbReference type="OrthoDB" id="1733656at2759"/>